<dbReference type="Gene3D" id="3.30.1490.20">
    <property type="entry name" value="ATP-grasp fold, A domain"/>
    <property type="match status" value="1"/>
</dbReference>
<dbReference type="InterPro" id="IPR016102">
    <property type="entry name" value="Succinyl-CoA_synth-like"/>
</dbReference>
<dbReference type="FunFam" id="3.40.50.261:FF:000007">
    <property type="entry name" value="Succinate--CoA ligase [ADP-forming] subunit beta"/>
    <property type="match status" value="1"/>
</dbReference>
<dbReference type="InterPro" id="IPR013815">
    <property type="entry name" value="ATP_grasp_subdomain_1"/>
</dbReference>
<dbReference type="Gene3D" id="3.40.50.261">
    <property type="entry name" value="Succinyl-CoA synthetase domains"/>
    <property type="match status" value="1"/>
</dbReference>
<dbReference type="InterPro" id="IPR005811">
    <property type="entry name" value="SUCC_ACL_C"/>
</dbReference>
<dbReference type="SUPFAM" id="SSF52210">
    <property type="entry name" value="Succinyl-CoA synthetase domains"/>
    <property type="match status" value="1"/>
</dbReference>
<feature type="binding site" evidence="8">
    <location>
        <begin position="313"/>
        <end position="315"/>
    </location>
    <ligand>
        <name>substrate</name>
        <note>ligand shared with subunit alpha</note>
    </ligand>
</feature>
<dbReference type="GO" id="GO:0005829">
    <property type="term" value="C:cytosol"/>
    <property type="evidence" value="ECO:0007669"/>
    <property type="project" value="TreeGrafter"/>
</dbReference>
<comment type="subunit">
    <text evidence="8">Heterotetramer of two alpha and two beta subunits.</text>
</comment>
<reference evidence="10" key="1">
    <citation type="journal article" date="2020" name="mSystems">
        <title>Genome- and Community-Level Interaction Insights into Carbon Utilization and Element Cycling Functions of Hydrothermarchaeota in Hydrothermal Sediment.</title>
        <authorList>
            <person name="Zhou Z."/>
            <person name="Liu Y."/>
            <person name="Xu W."/>
            <person name="Pan J."/>
            <person name="Luo Z.H."/>
            <person name="Li M."/>
        </authorList>
    </citation>
    <scope>NUCLEOTIDE SEQUENCE [LARGE SCALE GENOMIC DNA]</scope>
    <source>
        <strain evidence="10">SpSt-876</strain>
    </source>
</reference>
<comment type="cofactor">
    <cofactor evidence="8">
        <name>Mg(2+)</name>
        <dbReference type="ChEBI" id="CHEBI:18420"/>
    </cofactor>
    <text evidence="8">Binds 1 Mg(2+) ion per subunit.</text>
</comment>
<dbReference type="EC" id="6.2.1.5" evidence="8"/>
<evidence type="ECO:0000256" key="2">
    <source>
        <dbReference type="ARBA" id="ARBA00022532"/>
    </source>
</evidence>
<dbReference type="GO" id="GO:0004775">
    <property type="term" value="F:succinate-CoA ligase (ADP-forming) activity"/>
    <property type="evidence" value="ECO:0007669"/>
    <property type="project" value="UniProtKB-UniRule"/>
</dbReference>
<sequence length="382" mass="41254">MKIHEYQAKAIFAEYGIPVGKEKIAQTPKEAKAIAQELGMPVVIKAQVKVGGRGKAGGIKLVERIEDVEPVASQILQMTIKGIPVKKVLVAQAIAIQAEYYLGITIDRSKRKPILLASAAGGIDIEEIARTSPKKIIKQIIEPQLCLLPFQARNIGFKLFTDAKIANEFSDIALKLNKIFFDKDCSLVEINPLALTTTQQFFALDAKIVFDDNGLFLHPELKAYEDYTDEEVLEVKAKQAGLSYVKLSGNVGCVVNGAGLAMATMDLIKRLGGEPANFLDIGGSSSPEKMATAMNIILADKNVKVILINIFGGITRCDDVASGLLSAIRGLHKTIPIVARLTGTNETLAHNILKGSTVIPAKTMVEAVQKAVALAQQRRANQ</sequence>
<evidence type="ECO:0000256" key="8">
    <source>
        <dbReference type="HAMAP-Rule" id="MF_00558"/>
    </source>
</evidence>
<dbReference type="SUPFAM" id="SSF56059">
    <property type="entry name" value="Glutathione synthetase ATP-binding domain-like"/>
    <property type="match status" value="1"/>
</dbReference>
<gene>
    <name evidence="8" type="primary">sucC</name>
    <name evidence="10" type="ORF">ENW73_00810</name>
</gene>
<dbReference type="InterPro" id="IPR005809">
    <property type="entry name" value="Succ_CoA_ligase-like_bsu"/>
</dbReference>
<name>A0A7C6EAG0_UNCW3</name>
<comment type="catalytic activity">
    <reaction evidence="8">
        <text>GTP + succinate + CoA = succinyl-CoA + GDP + phosphate</text>
        <dbReference type="Rhea" id="RHEA:22120"/>
        <dbReference type="ChEBI" id="CHEBI:30031"/>
        <dbReference type="ChEBI" id="CHEBI:37565"/>
        <dbReference type="ChEBI" id="CHEBI:43474"/>
        <dbReference type="ChEBI" id="CHEBI:57287"/>
        <dbReference type="ChEBI" id="CHEBI:57292"/>
        <dbReference type="ChEBI" id="CHEBI:58189"/>
    </reaction>
</comment>
<dbReference type="InterPro" id="IPR013650">
    <property type="entry name" value="ATP-grasp_succ-CoA_synth-type"/>
</dbReference>
<feature type="domain" description="ATP-grasp" evidence="9">
    <location>
        <begin position="9"/>
        <end position="221"/>
    </location>
</feature>
<comment type="similarity">
    <text evidence="1 8">Belongs to the succinate/malate CoA ligase beta subunit family.</text>
</comment>
<proteinExistence type="inferred from homology"/>
<dbReference type="GO" id="GO:0006099">
    <property type="term" value="P:tricarboxylic acid cycle"/>
    <property type="evidence" value="ECO:0007669"/>
    <property type="project" value="UniProtKB-UniRule"/>
</dbReference>
<keyword evidence="2 8" id="KW-0816">Tricarboxylic acid cycle</keyword>
<evidence type="ECO:0000256" key="3">
    <source>
        <dbReference type="ARBA" id="ARBA00022598"/>
    </source>
</evidence>
<keyword evidence="5 8" id="KW-0547">Nucleotide-binding</keyword>
<dbReference type="PROSITE" id="PS01217">
    <property type="entry name" value="SUCCINYL_COA_LIG_3"/>
    <property type="match status" value="1"/>
</dbReference>
<evidence type="ECO:0000256" key="4">
    <source>
        <dbReference type="ARBA" id="ARBA00022723"/>
    </source>
</evidence>
<comment type="caution">
    <text evidence="10">The sequence shown here is derived from an EMBL/GenBank/DDBJ whole genome shotgun (WGS) entry which is preliminary data.</text>
</comment>
<dbReference type="Pfam" id="PF08442">
    <property type="entry name" value="ATP-grasp_2"/>
    <property type="match status" value="1"/>
</dbReference>
<dbReference type="PROSITE" id="PS50975">
    <property type="entry name" value="ATP_GRASP"/>
    <property type="match status" value="1"/>
</dbReference>
<dbReference type="InterPro" id="IPR011761">
    <property type="entry name" value="ATP-grasp"/>
</dbReference>
<dbReference type="NCBIfam" id="TIGR01016">
    <property type="entry name" value="sucCoAbeta"/>
    <property type="match status" value="1"/>
</dbReference>
<dbReference type="GO" id="GO:0000287">
    <property type="term" value="F:magnesium ion binding"/>
    <property type="evidence" value="ECO:0007669"/>
    <property type="project" value="UniProtKB-UniRule"/>
</dbReference>
<dbReference type="PANTHER" id="PTHR11815:SF10">
    <property type="entry name" value="SUCCINATE--COA LIGASE [GDP-FORMING] SUBUNIT BETA, MITOCHONDRIAL"/>
    <property type="match status" value="1"/>
</dbReference>
<dbReference type="Gene3D" id="3.30.470.20">
    <property type="entry name" value="ATP-grasp fold, B domain"/>
    <property type="match status" value="1"/>
</dbReference>
<dbReference type="GO" id="GO:0042709">
    <property type="term" value="C:succinate-CoA ligase complex"/>
    <property type="evidence" value="ECO:0007669"/>
    <property type="project" value="TreeGrafter"/>
</dbReference>
<keyword evidence="6 8" id="KW-0067">ATP-binding</keyword>
<dbReference type="EMBL" id="DTLI01000020">
    <property type="protein sequence ID" value="HHS51396.1"/>
    <property type="molecule type" value="Genomic_DNA"/>
</dbReference>
<feature type="binding site" evidence="8">
    <location>
        <position position="191"/>
    </location>
    <ligand>
        <name>Mg(2+)</name>
        <dbReference type="ChEBI" id="CHEBI:18420"/>
    </ligand>
</feature>
<accession>A0A7C6EAG0</accession>
<dbReference type="PIRSF" id="PIRSF001554">
    <property type="entry name" value="SucCS_beta"/>
    <property type="match status" value="1"/>
</dbReference>
<dbReference type="GO" id="GO:0005524">
    <property type="term" value="F:ATP binding"/>
    <property type="evidence" value="ECO:0007669"/>
    <property type="project" value="UniProtKB-UniRule"/>
</dbReference>
<dbReference type="FunFam" id="3.30.470.20:FF:000002">
    <property type="entry name" value="Succinate--CoA ligase [ADP-forming] subunit beta"/>
    <property type="match status" value="1"/>
</dbReference>
<feature type="binding site" evidence="8">
    <location>
        <position position="205"/>
    </location>
    <ligand>
        <name>Mg(2+)</name>
        <dbReference type="ChEBI" id="CHEBI:18420"/>
    </ligand>
</feature>
<feature type="binding site" evidence="8">
    <location>
        <position position="99"/>
    </location>
    <ligand>
        <name>ATP</name>
        <dbReference type="ChEBI" id="CHEBI:30616"/>
    </ligand>
</feature>
<evidence type="ECO:0000256" key="7">
    <source>
        <dbReference type="ARBA" id="ARBA00022842"/>
    </source>
</evidence>
<evidence type="ECO:0000313" key="10">
    <source>
        <dbReference type="EMBL" id="HHS51396.1"/>
    </source>
</evidence>
<keyword evidence="4 8" id="KW-0479">Metal-binding</keyword>
<comment type="function">
    <text evidence="8">Succinyl-CoA synthetase functions in the citric acid cycle (TCA), coupling the hydrolysis of succinyl-CoA to the synthesis of either ATP or GTP and thus represents the only step of substrate-level phosphorylation in the TCA. The beta subunit provides nucleotide specificity of the enzyme and binds the substrate succinate, while the binding sites for coenzyme A and phosphate are found in the alpha subunit.</text>
</comment>
<organism evidence="10">
    <name type="scientific">candidate division WOR-3 bacterium</name>
    <dbReference type="NCBI Taxonomy" id="2052148"/>
    <lineage>
        <taxon>Bacteria</taxon>
        <taxon>Bacteria division WOR-3</taxon>
    </lineage>
</organism>
<dbReference type="GO" id="GO:0006104">
    <property type="term" value="P:succinyl-CoA metabolic process"/>
    <property type="evidence" value="ECO:0007669"/>
    <property type="project" value="TreeGrafter"/>
</dbReference>
<dbReference type="HAMAP" id="MF_00558">
    <property type="entry name" value="Succ_CoA_beta"/>
    <property type="match status" value="1"/>
</dbReference>
<keyword evidence="7 8" id="KW-0460">Magnesium</keyword>
<comment type="catalytic activity">
    <reaction evidence="8">
        <text>succinate + ATP + CoA = succinyl-CoA + ADP + phosphate</text>
        <dbReference type="Rhea" id="RHEA:17661"/>
        <dbReference type="ChEBI" id="CHEBI:30031"/>
        <dbReference type="ChEBI" id="CHEBI:30616"/>
        <dbReference type="ChEBI" id="CHEBI:43474"/>
        <dbReference type="ChEBI" id="CHEBI:57287"/>
        <dbReference type="ChEBI" id="CHEBI:57292"/>
        <dbReference type="ChEBI" id="CHEBI:456216"/>
        <dbReference type="EC" id="6.2.1.5"/>
    </reaction>
</comment>
<comment type="caution">
    <text evidence="8">Lacks conserved residue(s) required for the propagation of feature annotation.</text>
</comment>
<comment type="pathway">
    <text evidence="8">Carbohydrate metabolism; tricarboxylic acid cycle; succinate from succinyl-CoA (ligase route): step 1/1.</text>
</comment>
<evidence type="ECO:0000256" key="6">
    <source>
        <dbReference type="ARBA" id="ARBA00022840"/>
    </source>
</evidence>
<evidence type="ECO:0000259" key="9">
    <source>
        <dbReference type="PROSITE" id="PS50975"/>
    </source>
</evidence>
<dbReference type="Pfam" id="PF00549">
    <property type="entry name" value="Ligase_CoA"/>
    <property type="match status" value="1"/>
</dbReference>
<dbReference type="NCBIfam" id="NF001913">
    <property type="entry name" value="PRK00696.1"/>
    <property type="match status" value="1"/>
</dbReference>
<dbReference type="AlphaFoldDB" id="A0A7C6EAG0"/>
<dbReference type="UniPathway" id="UPA00223">
    <property type="reaction ID" value="UER00999"/>
</dbReference>
<dbReference type="InterPro" id="IPR017866">
    <property type="entry name" value="Succ-CoA_synthase_bsu_CS"/>
</dbReference>
<feature type="binding site" evidence="8">
    <location>
        <position position="94"/>
    </location>
    <ligand>
        <name>ATP</name>
        <dbReference type="ChEBI" id="CHEBI:30616"/>
    </ligand>
</feature>
<feature type="binding site" evidence="8">
    <location>
        <begin position="52"/>
        <end position="54"/>
    </location>
    <ligand>
        <name>ATP</name>
        <dbReference type="ChEBI" id="CHEBI:30616"/>
    </ligand>
</feature>
<keyword evidence="3 8" id="KW-0436">Ligase</keyword>
<evidence type="ECO:0000256" key="5">
    <source>
        <dbReference type="ARBA" id="ARBA00022741"/>
    </source>
</evidence>
<feature type="binding site" evidence="8">
    <location>
        <position position="45"/>
    </location>
    <ligand>
        <name>ATP</name>
        <dbReference type="ChEBI" id="CHEBI:30616"/>
    </ligand>
</feature>
<protein>
    <recommendedName>
        <fullName evidence="8">Succinate--CoA ligase [ADP-forming] subunit beta</fullName>
        <ecNumber evidence="8">6.2.1.5</ecNumber>
    </recommendedName>
    <alternativeName>
        <fullName evidence="8">Succinyl-CoA synthetase subunit beta</fullName>
        <shortName evidence="8">SCS-beta</shortName>
    </alternativeName>
</protein>
<dbReference type="PANTHER" id="PTHR11815">
    <property type="entry name" value="SUCCINYL-COA SYNTHETASE BETA CHAIN"/>
    <property type="match status" value="1"/>
</dbReference>
<evidence type="ECO:0000256" key="1">
    <source>
        <dbReference type="ARBA" id="ARBA00009182"/>
    </source>
</evidence>
<feature type="binding site" evidence="8">
    <location>
        <position position="256"/>
    </location>
    <ligand>
        <name>substrate</name>
        <note>ligand shared with subunit alpha</note>
    </ligand>
</feature>